<protein>
    <recommendedName>
        <fullName evidence="3">SCP domain-containing protein</fullName>
    </recommendedName>
</protein>
<dbReference type="Gene3D" id="3.40.33.10">
    <property type="entry name" value="CAP"/>
    <property type="match status" value="1"/>
</dbReference>
<gene>
    <name evidence="4" type="ORF">RND81_03G193600</name>
</gene>
<evidence type="ECO:0000313" key="4">
    <source>
        <dbReference type="EMBL" id="KAK9742724.1"/>
    </source>
</evidence>
<dbReference type="PANTHER" id="PTHR34537">
    <property type="entry name" value="OS08G0459300 PROTEIN"/>
    <property type="match status" value="1"/>
</dbReference>
<keyword evidence="1" id="KW-0812">Transmembrane</keyword>
<evidence type="ECO:0000256" key="1">
    <source>
        <dbReference type="SAM" id="Phobius"/>
    </source>
</evidence>
<organism evidence="4 5">
    <name type="scientific">Saponaria officinalis</name>
    <name type="common">Common soapwort</name>
    <name type="synonym">Lychnis saponaria</name>
    <dbReference type="NCBI Taxonomy" id="3572"/>
    <lineage>
        <taxon>Eukaryota</taxon>
        <taxon>Viridiplantae</taxon>
        <taxon>Streptophyta</taxon>
        <taxon>Embryophyta</taxon>
        <taxon>Tracheophyta</taxon>
        <taxon>Spermatophyta</taxon>
        <taxon>Magnoliopsida</taxon>
        <taxon>eudicotyledons</taxon>
        <taxon>Gunneridae</taxon>
        <taxon>Pentapetalae</taxon>
        <taxon>Caryophyllales</taxon>
        <taxon>Caryophyllaceae</taxon>
        <taxon>Caryophylleae</taxon>
        <taxon>Saponaria</taxon>
    </lineage>
</organism>
<feature type="signal peptide" evidence="2">
    <location>
        <begin position="1"/>
        <end position="26"/>
    </location>
</feature>
<dbReference type="AlphaFoldDB" id="A0AAW1MAS5"/>
<comment type="caution">
    <text evidence="4">The sequence shown here is derived from an EMBL/GenBank/DDBJ whole genome shotgun (WGS) entry which is preliminary data.</text>
</comment>
<keyword evidence="1" id="KW-0472">Membrane</keyword>
<feature type="domain" description="SCP" evidence="3">
    <location>
        <begin position="40"/>
        <end position="164"/>
    </location>
</feature>
<dbReference type="InterPro" id="IPR014044">
    <property type="entry name" value="CAP_dom"/>
</dbReference>
<feature type="transmembrane region" description="Helical" evidence="1">
    <location>
        <begin position="206"/>
        <end position="226"/>
    </location>
</feature>
<evidence type="ECO:0000313" key="5">
    <source>
        <dbReference type="Proteomes" id="UP001443914"/>
    </source>
</evidence>
<evidence type="ECO:0000256" key="2">
    <source>
        <dbReference type="SAM" id="SignalP"/>
    </source>
</evidence>
<dbReference type="InterPro" id="IPR035940">
    <property type="entry name" value="CAP_sf"/>
</dbReference>
<proteinExistence type="predicted"/>
<accession>A0AAW1MAS5</accession>
<keyword evidence="2" id="KW-0732">Signal</keyword>
<reference evidence="4" key="1">
    <citation type="submission" date="2024-03" db="EMBL/GenBank/DDBJ databases">
        <title>WGS assembly of Saponaria officinalis var. Norfolk2.</title>
        <authorList>
            <person name="Jenkins J."/>
            <person name="Shu S."/>
            <person name="Grimwood J."/>
            <person name="Barry K."/>
            <person name="Goodstein D."/>
            <person name="Schmutz J."/>
            <person name="Leebens-Mack J."/>
            <person name="Osbourn A."/>
        </authorList>
    </citation>
    <scope>NUCLEOTIDE SEQUENCE [LARGE SCALE GENOMIC DNA]</scope>
    <source>
        <strain evidence="4">JIC</strain>
    </source>
</reference>
<name>A0AAW1MAS5_SAPOF</name>
<keyword evidence="5" id="KW-1185">Reference proteome</keyword>
<dbReference type="Proteomes" id="UP001443914">
    <property type="component" value="Unassembled WGS sequence"/>
</dbReference>
<feature type="chain" id="PRO_5043844779" description="SCP domain-containing protein" evidence="2">
    <location>
        <begin position="27"/>
        <end position="228"/>
    </location>
</feature>
<sequence>MLMLKGFLCFHLVFICALVFSAQVYSTKTHAGNSAKDIVDIINKNRTSLKLPPLYDNPGLGCIALQYAKQCNDNCTSNNSVTCHPLEDDFTQIFAPDCGVELPTFQEISGHIIGCWSKYLEPADAFSEVLIRDNRSLTLLQNKTHTEVGVGVVSSRTGHFFWCVLFSNAEIQSSFVLEDRGVGIMQKEGCFSGTNITCSEANRRTIGIMFSSFLVIFTSFFLFWLLQL</sequence>
<keyword evidence="1" id="KW-1133">Transmembrane helix</keyword>
<dbReference type="Pfam" id="PF00188">
    <property type="entry name" value="CAP"/>
    <property type="match status" value="1"/>
</dbReference>
<dbReference type="SUPFAM" id="SSF55797">
    <property type="entry name" value="PR-1-like"/>
    <property type="match status" value="1"/>
</dbReference>
<dbReference type="PANTHER" id="PTHR34537:SF2">
    <property type="entry name" value="FERREDOXIN-LIKE PROTEIN"/>
    <property type="match status" value="1"/>
</dbReference>
<dbReference type="EMBL" id="JBDFQZ010000003">
    <property type="protein sequence ID" value="KAK9742724.1"/>
    <property type="molecule type" value="Genomic_DNA"/>
</dbReference>
<evidence type="ECO:0000259" key="3">
    <source>
        <dbReference type="Pfam" id="PF00188"/>
    </source>
</evidence>